<dbReference type="Pfam" id="PF13673">
    <property type="entry name" value="Acetyltransf_10"/>
    <property type="match status" value="1"/>
</dbReference>
<keyword evidence="2" id="KW-0808">Transferase</keyword>
<name>A0A4R0NVR9_9SPHI</name>
<dbReference type="InterPro" id="IPR000182">
    <property type="entry name" value="GNAT_dom"/>
</dbReference>
<feature type="domain" description="N-acetyltransferase" evidence="1">
    <location>
        <begin position="1"/>
        <end position="138"/>
    </location>
</feature>
<dbReference type="GO" id="GO:0016747">
    <property type="term" value="F:acyltransferase activity, transferring groups other than amino-acyl groups"/>
    <property type="evidence" value="ECO:0007669"/>
    <property type="project" value="InterPro"/>
</dbReference>
<evidence type="ECO:0000259" key="1">
    <source>
        <dbReference type="PROSITE" id="PS51186"/>
    </source>
</evidence>
<dbReference type="RefSeq" id="WP_131594508.1">
    <property type="nucleotide sequence ID" value="NZ_SJSL01000001.1"/>
</dbReference>
<dbReference type="InterPro" id="IPR016181">
    <property type="entry name" value="Acyl_CoA_acyltransferase"/>
</dbReference>
<proteinExistence type="predicted"/>
<gene>
    <name evidence="2" type="ORF">EZ437_06905</name>
</gene>
<sequence>MDDIQIEQIRFELTWRIRHEVMHPDLPFENIKLKNDKDGIHFGLYAKNQLTSVISLFEVNNIYQFRKFATINAAQGKGYGTKLLEYIIMYVKKTNGKKLWCNARVSVISFYNKFGFEETPQYFIQDDIDFVIMELKIDPED</sequence>
<dbReference type="EMBL" id="SJSL01000001">
    <property type="protein sequence ID" value="TCD03675.1"/>
    <property type="molecule type" value="Genomic_DNA"/>
</dbReference>
<evidence type="ECO:0000313" key="3">
    <source>
        <dbReference type="Proteomes" id="UP000293347"/>
    </source>
</evidence>
<protein>
    <submittedName>
        <fullName evidence="2">GNAT family N-acetyltransferase</fullName>
    </submittedName>
</protein>
<dbReference type="PROSITE" id="PS51186">
    <property type="entry name" value="GNAT"/>
    <property type="match status" value="1"/>
</dbReference>
<dbReference type="AlphaFoldDB" id="A0A4R0NVR9"/>
<evidence type="ECO:0000313" key="2">
    <source>
        <dbReference type="EMBL" id="TCD03675.1"/>
    </source>
</evidence>
<dbReference type="SUPFAM" id="SSF55729">
    <property type="entry name" value="Acyl-CoA N-acyltransferases (Nat)"/>
    <property type="match status" value="1"/>
</dbReference>
<dbReference type="Gene3D" id="3.40.630.30">
    <property type="match status" value="1"/>
</dbReference>
<accession>A0A4R0NVR9</accession>
<comment type="caution">
    <text evidence="2">The sequence shown here is derived from an EMBL/GenBank/DDBJ whole genome shotgun (WGS) entry which is preliminary data.</text>
</comment>
<dbReference type="CDD" id="cd04301">
    <property type="entry name" value="NAT_SF"/>
    <property type="match status" value="1"/>
</dbReference>
<dbReference type="OrthoDB" id="1178186at2"/>
<organism evidence="2 3">
    <name type="scientific">Pedobacter psychroterrae</name>
    <dbReference type="NCBI Taxonomy" id="2530453"/>
    <lineage>
        <taxon>Bacteria</taxon>
        <taxon>Pseudomonadati</taxon>
        <taxon>Bacteroidota</taxon>
        <taxon>Sphingobacteriia</taxon>
        <taxon>Sphingobacteriales</taxon>
        <taxon>Sphingobacteriaceae</taxon>
        <taxon>Pedobacter</taxon>
    </lineage>
</organism>
<keyword evidence="3" id="KW-1185">Reference proteome</keyword>
<reference evidence="2 3" key="1">
    <citation type="submission" date="2019-02" db="EMBL/GenBank/DDBJ databases">
        <title>Pedobacter sp. RP-1-14 sp. nov., isolated from Arctic soil.</title>
        <authorList>
            <person name="Dahal R.H."/>
        </authorList>
    </citation>
    <scope>NUCLEOTIDE SEQUENCE [LARGE SCALE GENOMIC DNA]</scope>
    <source>
        <strain evidence="2 3">RP-1-14</strain>
    </source>
</reference>
<dbReference type="Proteomes" id="UP000293347">
    <property type="component" value="Unassembled WGS sequence"/>
</dbReference>